<dbReference type="InterPro" id="IPR001227">
    <property type="entry name" value="Ac_transferase_dom_sf"/>
</dbReference>
<sequence length="317" mass="33217">MTRTAFVFPGHGSQRVGMGKEPLARRPDLADAYFRQAEDLLGIPLGRICREGPARDLDDPAVTQPAVFLTSLITLDVLRGQGIEPDAVAGHSLGEYAALVAAGVLEWTEALWLVRLRGELVATVGDRVRGATAAVLGLGYATVVRLCAEAAAETGQTVEATGDNGPGQVVVSGRAEAVAALTRAALRAGASRVAPLDPGGPFHSSLLRSVRGEYAEALIRTDFREPRVPFVSSVTGTRLSTAAEIVVALSDQLTEPVRWTRTVTTLSGMGAERFVEVGPGLVLGGLIRRIAPGARVHATGTARQLARTERAFAAATV</sequence>
<dbReference type="EC" id="2.3.1.39" evidence="4"/>
<evidence type="ECO:0000259" key="6">
    <source>
        <dbReference type="SMART" id="SM00827"/>
    </source>
</evidence>
<protein>
    <recommendedName>
        <fullName evidence="4">Malonyl CoA-acyl carrier protein transacylase</fullName>
        <ecNumber evidence="4">2.3.1.39</ecNumber>
    </recommendedName>
</protein>
<dbReference type="GeneID" id="95663263"/>
<dbReference type="SMART" id="SM00827">
    <property type="entry name" value="PKS_AT"/>
    <property type="match status" value="1"/>
</dbReference>
<dbReference type="RefSeq" id="WP_150235340.1">
    <property type="nucleotide sequence ID" value="NZ_BNBE01000001.1"/>
</dbReference>
<dbReference type="SUPFAM" id="SSF55048">
    <property type="entry name" value="Probable ACP-binding domain of malonyl-CoA ACP transacylase"/>
    <property type="match status" value="1"/>
</dbReference>
<dbReference type="Pfam" id="PF00698">
    <property type="entry name" value="Acyl_transf_1"/>
    <property type="match status" value="1"/>
</dbReference>
<reference evidence="7" key="1">
    <citation type="journal article" date="2014" name="Int. J. Syst. Evol. Microbiol.">
        <title>Complete genome sequence of Corynebacterium casei LMG S-19264T (=DSM 44701T), isolated from a smear-ripened cheese.</title>
        <authorList>
            <consortium name="US DOE Joint Genome Institute (JGI-PGF)"/>
            <person name="Walter F."/>
            <person name="Albersmeier A."/>
            <person name="Kalinowski J."/>
            <person name="Ruckert C."/>
        </authorList>
    </citation>
    <scope>NUCLEOTIDE SEQUENCE</scope>
    <source>
        <strain evidence="7">JCM 4122</strain>
    </source>
</reference>
<comment type="caution">
    <text evidence="7">The sequence shown here is derived from an EMBL/GenBank/DDBJ whole genome shotgun (WGS) entry which is preliminary data.</text>
</comment>
<name>A0A919BAC1_STRFL</name>
<evidence type="ECO:0000256" key="3">
    <source>
        <dbReference type="ARBA" id="ARBA00048462"/>
    </source>
</evidence>
<comment type="similarity">
    <text evidence="4">Belongs to the fabD family.</text>
</comment>
<dbReference type="InterPro" id="IPR016035">
    <property type="entry name" value="Acyl_Trfase/lysoPLipase"/>
</dbReference>
<dbReference type="PIRSF" id="PIRSF000446">
    <property type="entry name" value="Mct"/>
    <property type="match status" value="1"/>
</dbReference>
<evidence type="ECO:0000256" key="1">
    <source>
        <dbReference type="ARBA" id="ARBA00022679"/>
    </source>
</evidence>
<dbReference type="EMBL" id="BNBE01000001">
    <property type="protein sequence ID" value="GHF78629.1"/>
    <property type="molecule type" value="Genomic_DNA"/>
</dbReference>
<evidence type="ECO:0000256" key="5">
    <source>
        <dbReference type="PIRSR" id="PIRSR000446-1"/>
    </source>
</evidence>
<organism evidence="7 8">
    <name type="scientific">Streptomyces filamentosus</name>
    <name type="common">Streptomyces roseosporus</name>
    <dbReference type="NCBI Taxonomy" id="67294"/>
    <lineage>
        <taxon>Bacteria</taxon>
        <taxon>Bacillati</taxon>
        <taxon>Actinomycetota</taxon>
        <taxon>Actinomycetes</taxon>
        <taxon>Kitasatosporales</taxon>
        <taxon>Streptomycetaceae</taxon>
        <taxon>Streptomyces</taxon>
    </lineage>
</organism>
<comment type="catalytic activity">
    <reaction evidence="3 4">
        <text>holo-[ACP] + malonyl-CoA = malonyl-[ACP] + CoA</text>
        <dbReference type="Rhea" id="RHEA:41792"/>
        <dbReference type="Rhea" id="RHEA-COMP:9623"/>
        <dbReference type="Rhea" id="RHEA-COMP:9685"/>
        <dbReference type="ChEBI" id="CHEBI:57287"/>
        <dbReference type="ChEBI" id="CHEBI:57384"/>
        <dbReference type="ChEBI" id="CHEBI:64479"/>
        <dbReference type="ChEBI" id="CHEBI:78449"/>
        <dbReference type="EC" id="2.3.1.39"/>
    </reaction>
</comment>
<dbReference type="InterPro" id="IPR004410">
    <property type="entry name" value="Malonyl_CoA-ACP_transAc_FabD"/>
</dbReference>
<proteinExistence type="inferred from homology"/>
<dbReference type="GO" id="GO:0005829">
    <property type="term" value="C:cytosol"/>
    <property type="evidence" value="ECO:0007669"/>
    <property type="project" value="TreeGrafter"/>
</dbReference>
<dbReference type="InterPro" id="IPR014043">
    <property type="entry name" value="Acyl_transferase_dom"/>
</dbReference>
<dbReference type="PANTHER" id="PTHR42681">
    <property type="entry name" value="MALONYL-COA-ACYL CARRIER PROTEIN TRANSACYLASE, MITOCHONDRIAL"/>
    <property type="match status" value="1"/>
</dbReference>
<dbReference type="SUPFAM" id="SSF52151">
    <property type="entry name" value="FabD/lysophospholipase-like"/>
    <property type="match status" value="1"/>
</dbReference>
<dbReference type="InterPro" id="IPR050858">
    <property type="entry name" value="Mal-CoA-ACP_Trans/PKS_FabD"/>
</dbReference>
<gene>
    <name evidence="7" type="ORF">GCM10017667_02530</name>
</gene>
<dbReference type="Gene3D" id="3.30.70.250">
    <property type="entry name" value="Malonyl-CoA ACP transacylase, ACP-binding"/>
    <property type="match status" value="1"/>
</dbReference>
<dbReference type="GO" id="GO:0004314">
    <property type="term" value="F:[acyl-carrier-protein] S-malonyltransferase activity"/>
    <property type="evidence" value="ECO:0007669"/>
    <property type="project" value="UniProtKB-EC"/>
</dbReference>
<keyword evidence="8" id="KW-1185">Reference proteome</keyword>
<accession>A0A919BAC1</accession>
<evidence type="ECO:0000313" key="7">
    <source>
        <dbReference type="EMBL" id="GHF78629.1"/>
    </source>
</evidence>
<dbReference type="NCBIfam" id="TIGR00128">
    <property type="entry name" value="fabD"/>
    <property type="match status" value="1"/>
</dbReference>
<dbReference type="Gene3D" id="3.40.366.10">
    <property type="entry name" value="Malonyl-Coenzyme A Acyl Carrier Protein, domain 2"/>
    <property type="match status" value="1"/>
</dbReference>
<reference evidence="7" key="2">
    <citation type="submission" date="2020-09" db="EMBL/GenBank/DDBJ databases">
        <authorList>
            <person name="Sun Q."/>
            <person name="Ohkuma M."/>
        </authorList>
    </citation>
    <scope>NUCLEOTIDE SEQUENCE</scope>
    <source>
        <strain evidence="7">JCM 4122</strain>
    </source>
</reference>
<evidence type="ECO:0000256" key="4">
    <source>
        <dbReference type="PIRNR" id="PIRNR000446"/>
    </source>
</evidence>
<keyword evidence="1 4" id="KW-0808">Transferase</keyword>
<dbReference type="InterPro" id="IPR016036">
    <property type="entry name" value="Malonyl_transacylase_ACP-bd"/>
</dbReference>
<feature type="active site" evidence="5">
    <location>
        <position position="92"/>
    </location>
</feature>
<keyword evidence="2 4" id="KW-0012">Acyltransferase</keyword>
<evidence type="ECO:0000313" key="8">
    <source>
        <dbReference type="Proteomes" id="UP000632849"/>
    </source>
</evidence>
<dbReference type="InterPro" id="IPR024925">
    <property type="entry name" value="Malonyl_CoA-ACP_transAc"/>
</dbReference>
<evidence type="ECO:0000256" key="2">
    <source>
        <dbReference type="ARBA" id="ARBA00023315"/>
    </source>
</evidence>
<dbReference type="AlphaFoldDB" id="A0A919BAC1"/>
<dbReference type="GO" id="GO:0006633">
    <property type="term" value="P:fatty acid biosynthetic process"/>
    <property type="evidence" value="ECO:0007669"/>
    <property type="project" value="TreeGrafter"/>
</dbReference>
<dbReference type="PANTHER" id="PTHR42681:SF1">
    <property type="entry name" value="MALONYL-COA-ACYL CARRIER PROTEIN TRANSACYLASE, MITOCHONDRIAL"/>
    <property type="match status" value="1"/>
</dbReference>
<dbReference type="Proteomes" id="UP000632849">
    <property type="component" value="Unassembled WGS sequence"/>
</dbReference>
<feature type="domain" description="Malonyl-CoA:ACP transacylase (MAT)" evidence="6">
    <location>
        <begin position="7"/>
        <end position="304"/>
    </location>
</feature>
<feature type="active site" evidence="5">
    <location>
        <position position="203"/>
    </location>
</feature>